<dbReference type="AlphaFoldDB" id="A0A9W7E471"/>
<gene>
    <name evidence="1" type="ORF">TL16_g04220</name>
</gene>
<protein>
    <submittedName>
        <fullName evidence="1">Uncharacterized protein</fullName>
    </submittedName>
</protein>
<dbReference type="Proteomes" id="UP001162640">
    <property type="component" value="Unassembled WGS sequence"/>
</dbReference>
<organism evidence="1 2">
    <name type="scientific">Triparma laevis f. inornata</name>
    <dbReference type="NCBI Taxonomy" id="1714386"/>
    <lineage>
        <taxon>Eukaryota</taxon>
        <taxon>Sar</taxon>
        <taxon>Stramenopiles</taxon>
        <taxon>Ochrophyta</taxon>
        <taxon>Bolidophyceae</taxon>
        <taxon>Parmales</taxon>
        <taxon>Triparmaceae</taxon>
        <taxon>Triparma</taxon>
    </lineage>
</organism>
<comment type="caution">
    <text evidence="1">The sequence shown here is derived from an EMBL/GenBank/DDBJ whole genome shotgun (WGS) entry which is preliminary data.</text>
</comment>
<sequence length="163" mass="18240">MLIPTPGSILSSLTSPSLHLMHSTSLSLSSDTLPSELPLPLNSRFPTPPTTTLLSFPLITLLSYLAYSFWSKTLVPQKRLELSKSKRTGEVKQYLEDLSEGDEGRDVEKWLFGDWLNPGKKSRAVPFLKEAKWNSGDNPVLATMGILLIPILYETISRFINHQ</sequence>
<reference evidence="2" key="1">
    <citation type="journal article" date="2023" name="Commun. Biol.">
        <title>Genome analysis of Parmales, the sister group of diatoms, reveals the evolutionary specialization of diatoms from phago-mixotrophs to photoautotrophs.</title>
        <authorList>
            <person name="Ban H."/>
            <person name="Sato S."/>
            <person name="Yoshikawa S."/>
            <person name="Yamada K."/>
            <person name="Nakamura Y."/>
            <person name="Ichinomiya M."/>
            <person name="Sato N."/>
            <person name="Blanc-Mathieu R."/>
            <person name="Endo H."/>
            <person name="Kuwata A."/>
            <person name="Ogata H."/>
        </authorList>
    </citation>
    <scope>NUCLEOTIDE SEQUENCE [LARGE SCALE GENOMIC DNA]</scope>
</reference>
<dbReference type="EMBL" id="BLQM01000115">
    <property type="protein sequence ID" value="GMH65537.1"/>
    <property type="molecule type" value="Genomic_DNA"/>
</dbReference>
<name>A0A9W7E471_9STRA</name>
<accession>A0A9W7E471</accession>
<evidence type="ECO:0000313" key="1">
    <source>
        <dbReference type="EMBL" id="GMH65537.1"/>
    </source>
</evidence>
<proteinExistence type="predicted"/>
<evidence type="ECO:0000313" key="2">
    <source>
        <dbReference type="Proteomes" id="UP001162640"/>
    </source>
</evidence>